<organism evidence="6 7">
    <name type="scientific">Saccharopolyspora spinosa</name>
    <dbReference type="NCBI Taxonomy" id="60894"/>
    <lineage>
        <taxon>Bacteria</taxon>
        <taxon>Bacillati</taxon>
        <taxon>Actinomycetota</taxon>
        <taxon>Actinomycetes</taxon>
        <taxon>Pseudonocardiales</taxon>
        <taxon>Pseudonocardiaceae</taxon>
        <taxon>Saccharopolyspora</taxon>
    </lineage>
</organism>
<sequence length="492" mass="52165">MVPVSTRNRRRQRILGPAVSVLACIALVGGCSQVVSGTPTTLGGYSTTEVAGLPASNGPSGPKDGAPESSLPVEGTDNGAMDKLARNAVADIDTYWSETFPKAFPGKRFAPVKRLVSYDSGGPGIQLCGENTTGVVNAFYCRPEDFIAWDRSTLLPELNNSFGPMAVVTVLAHEMGHAVQHRAGTATSNDQVIVLEQQADCFTGAYFRHVAEGSSKYFQVSTGEGLNQVMGVLNFIRDSPGDSDFRDGSAHGSAFDRVTAFQFGFSEGPQRCAKMDFSDVQKRTTLFQAWKPIQKQDTDLPVDQKSLNAVEQSLHTVFRDTGAEPPKIVTELKPCGREQATSPASYCPSTNTISLDIPALQKIAQPPSKSGDTSGYGDFAAYAQVASRYALSVQKAAGLPLDDEAAGLRTACMVGSWSGLLVEDPIGQRNPVGNLRIVPDDIDEGVSALLGADSLIAANVRGDQVPVGFARVEAFRVGVQQGFAPCSTKYGG</sequence>
<evidence type="ECO:0000256" key="1">
    <source>
        <dbReference type="ARBA" id="ARBA00004167"/>
    </source>
</evidence>
<evidence type="ECO:0000256" key="2">
    <source>
        <dbReference type="ARBA" id="ARBA00022692"/>
    </source>
</evidence>
<dbReference type="GO" id="GO:0008237">
    <property type="term" value="F:metallopeptidase activity"/>
    <property type="evidence" value="ECO:0007669"/>
    <property type="project" value="UniProtKB-KW"/>
</dbReference>
<dbReference type="PROSITE" id="PS51257">
    <property type="entry name" value="PROKAR_LIPOPROTEIN"/>
    <property type="match status" value="1"/>
</dbReference>
<proteinExistence type="predicted"/>
<dbReference type="OrthoDB" id="5168289at2"/>
<name>A0A2N3Y9W9_SACSN</name>
<evidence type="ECO:0000256" key="3">
    <source>
        <dbReference type="ARBA" id="ARBA00022989"/>
    </source>
</evidence>
<dbReference type="SUPFAM" id="SSF55486">
    <property type="entry name" value="Metalloproteases ('zincins'), catalytic domain"/>
    <property type="match status" value="1"/>
</dbReference>
<gene>
    <name evidence="6" type="ORF">A8926_7909</name>
</gene>
<dbReference type="PANTHER" id="PTHR30168:SF0">
    <property type="entry name" value="INNER MEMBRANE PROTEIN"/>
    <property type="match status" value="1"/>
</dbReference>
<protein>
    <submittedName>
        <fullName evidence="6">Metalloprotease</fullName>
    </submittedName>
</protein>
<feature type="region of interest" description="Disordered" evidence="5">
    <location>
        <begin position="51"/>
        <end position="79"/>
    </location>
</feature>
<keyword evidence="6" id="KW-0645">Protease</keyword>
<dbReference type="GO" id="GO:0006508">
    <property type="term" value="P:proteolysis"/>
    <property type="evidence" value="ECO:0007669"/>
    <property type="project" value="UniProtKB-KW"/>
</dbReference>
<keyword evidence="6" id="KW-0482">Metalloprotease</keyword>
<evidence type="ECO:0000313" key="7">
    <source>
        <dbReference type="Proteomes" id="UP000233786"/>
    </source>
</evidence>
<reference evidence="6" key="1">
    <citation type="submission" date="2017-12" db="EMBL/GenBank/DDBJ databases">
        <title>Sequencing the genomes of 1000 Actinobacteria strains.</title>
        <authorList>
            <person name="Klenk H.-P."/>
        </authorList>
    </citation>
    <scope>NUCLEOTIDE SEQUENCE [LARGE SCALE GENOMIC DNA]</scope>
    <source>
        <strain evidence="6">DSM 44228</strain>
    </source>
</reference>
<dbReference type="EMBL" id="PJNB01000001">
    <property type="protein sequence ID" value="PKW19722.1"/>
    <property type="molecule type" value="Genomic_DNA"/>
</dbReference>
<dbReference type="PANTHER" id="PTHR30168">
    <property type="entry name" value="PUTATIVE MEMBRANE PROTEIN YPFJ"/>
    <property type="match status" value="1"/>
</dbReference>
<keyword evidence="7" id="KW-1185">Reference proteome</keyword>
<dbReference type="GO" id="GO:0016020">
    <property type="term" value="C:membrane"/>
    <property type="evidence" value="ECO:0007669"/>
    <property type="project" value="UniProtKB-SubCell"/>
</dbReference>
<keyword evidence="2" id="KW-0812">Transmembrane</keyword>
<dbReference type="InterPro" id="IPR007343">
    <property type="entry name" value="Uncharacterised_pept_Zn_put"/>
</dbReference>
<evidence type="ECO:0000256" key="4">
    <source>
        <dbReference type="ARBA" id="ARBA00023136"/>
    </source>
</evidence>
<dbReference type="AlphaFoldDB" id="A0A2N3Y9W9"/>
<accession>A0A2N3Y9W9</accession>
<dbReference type="Pfam" id="PF04228">
    <property type="entry name" value="Zn_peptidase"/>
    <property type="match status" value="1"/>
</dbReference>
<keyword evidence="3" id="KW-1133">Transmembrane helix</keyword>
<dbReference type="Proteomes" id="UP000233786">
    <property type="component" value="Unassembled WGS sequence"/>
</dbReference>
<keyword evidence="6" id="KW-0378">Hydrolase</keyword>
<evidence type="ECO:0000313" key="6">
    <source>
        <dbReference type="EMBL" id="PKW19722.1"/>
    </source>
</evidence>
<comment type="subcellular location">
    <subcellularLocation>
        <location evidence="1">Membrane</location>
        <topology evidence="1">Single-pass membrane protein</topology>
    </subcellularLocation>
</comment>
<keyword evidence="4" id="KW-0472">Membrane</keyword>
<comment type="caution">
    <text evidence="6">The sequence shown here is derived from an EMBL/GenBank/DDBJ whole genome shotgun (WGS) entry which is preliminary data.</text>
</comment>
<dbReference type="STRING" id="994479.GCA_000194155_00246"/>
<evidence type="ECO:0000256" key="5">
    <source>
        <dbReference type="SAM" id="MobiDB-lite"/>
    </source>
</evidence>